<dbReference type="PROSITE" id="PS51186">
    <property type="entry name" value="GNAT"/>
    <property type="match status" value="1"/>
</dbReference>
<name>A0A2N3LHS0_9BACI</name>
<sequence>MQYTIRKMNLEDIPQVQNIAKVSWNATYEGIIPLDIQESFLKSAYNDEMMKRRYEQSIMFVAQVEEKVVGFANFSPLKENGEAELGAIYLYPQYQGHGIGTALLNEGIHFLKGVKEIYINVEKDNQIGTRFYEAKGFKTVSHFDDYFEGYSLKTVRMVLQL</sequence>
<keyword evidence="2" id="KW-0808">Transferase</keyword>
<dbReference type="RefSeq" id="WP_101355105.1">
    <property type="nucleotide sequence ID" value="NZ_PIQO01000012.1"/>
</dbReference>
<evidence type="ECO:0000259" key="1">
    <source>
        <dbReference type="PROSITE" id="PS51186"/>
    </source>
</evidence>
<reference evidence="2 3" key="1">
    <citation type="submission" date="2017-11" db="EMBL/GenBank/DDBJ databases">
        <title>Bacillus camelliae sp. nov., isolated from pu'er tea.</title>
        <authorList>
            <person name="Niu L."/>
        </authorList>
    </citation>
    <scope>NUCLEOTIDE SEQUENCE [LARGE SCALE GENOMIC DNA]</scope>
    <source>
        <strain evidence="2 3">7578-1</strain>
    </source>
</reference>
<dbReference type="EMBL" id="PIQO01000012">
    <property type="protein sequence ID" value="PKR84188.1"/>
    <property type="molecule type" value="Genomic_DNA"/>
</dbReference>
<dbReference type="AlphaFoldDB" id="A0A2N3LHS0"/>
<dbReference type="InterPro" id="IPR016181">
    <property type="entry name" value="Acyl_CoA_acyltransferase"/>
</dbReference>
<dbReference type="PANTHER" id="PTHR43617">
    <property type="entry name" value="L-AMINO ACID N-ACETYLTRANSFERASE"/>
    <property type="match status" value="1"/>
</dbReference>
<dbReference type="PANTHER" id="PTHR43617:SF22">
    <property type="entry name" value="L-AMINO ACID N-ACETYLTRANSFERASE AAAT"/>
    <property type="match status" value="1"/>
</dbReference>
<dbReference type="CDD" id="cd04301">
    <property type="entry name" value="NAT_SF"/>
    <property type="match status" value="1"/>
</dbReference>
<evidence type="ECO:0000313" key="3">
    <source>
        <dbReference type="Proteomes" id="UP000233440"/>
    </source>
</evidence>
<dbReference type="Proteomes" id="UP000233440">
    <property type="component" value="Unassembled WGS sequence"/>
</dbReference>
<comment type="caution">
    <text evidence="2">The sequence shown here is derived from an EMBL/GenBank/DDBJ whole genome shotgun (WGS) entry which is preliminary data.</text>
</comment>
<dbReference type="SUPFAM" id="SSF55729">
    <property type="entry name" value="Acyl-CoA N-acyltransferases (Nat)"/>
    <property type="match status" value="1"/>
</dbReference>
<feature type="domain" description="N-acetyltransferase" evidence="1">
    <location>
        <begin position="3"/>
        <end position="161"/>
    </location>
</feature>
<dbReference type="Pfam" id="PF00583">
    <property type="entry name" value="Acetyltransf_1"/>
    <property type="match status" value="1"/>
</dbReference>
<proteinExistence type="predicted"/>
<dbReference type="InterPro" id="IPR050276">
    <property type="entry name" value="MshD_Acetyltransferase"/>
</dbReference>
<dbReference type="Gene3D" id="3.40.630.30">
    <property type="match status" value="1"/>
</dbReference>
<dbReference type="GO" id="GO:0016747">
    <property type="term" value="F:acyltransferase activity, transferring groups other than amino-acyl groups"/>
    <property type="evidence" value="ECO:0007669"/>
    <property type="project" value="InterPro"/>
</dbReference>
<evidence type="ECO:0000313" key="2">
    <source>
        <dbReference type="EMBL" id="PKR84188.1"/>
    </source>
</evidence>
<organism evidence="2 3">
    <name type="scientific">Heyndrickxia camelliae</name>
    <dbReference type="NCBI Taxonomy" id="1707093"/>
    <lineage>
        <taxon>Bacteria</taxon>
        <taxon>Bacillati</taxon>
        <taxon>Bacillota</taxon>
        <taxon>Bacilli</taxon>
        <taxon>Bacillales</taxon>
        <taxon>Bacillaceae</taxon>
        <taxon>Heyndrickxia</taxon>
    </lineage>
</organism>
<accession>A0A2N3LHS0</accession>
<keyword evidence="3" id="KW-1185">Reference proteome</keyword>
<protein>
    <submittedName>
        <fullName evidence="2">GNAT family N-acetyltransferase</fullName>
    </submittedName>
</protein>
<dbReference type="InterPro" id="IPR000182">
    <property type="entry name" value="GNAT_dom"/>
</dbReference>
<gene>
    <name evidence="2" type="ORF">CWO92_15400</name>
</gene>
<dbReference type="OrthoDB" id="794462at2"/>